<evidence type="ECO:0000313" key="6">
    <source>
        <dbReference type="Proteomes" id="UP000319210"/>
    </source>
</evidence>
<keyword evidence="2" id="KW-0238">DNA-binding</keyword>
<dbReference type="Pfam" id="PF00392">
    <property type="entry name" value="GntR"/>
    <property type="match status" value="1"/>
</dbReference>
<name>A0A4Y3QZQ1_STRCI</name>
<dbReference type="EMBL" id="BJMM01000009">
    <property type="protein sequence ID" value="GEB49918.1"/>
    <property type="molecule type" value="Genomic_DNA"/>
</dbReference>
<feature type="domain" description="HTH gntR-type" evidence="4">
    <location>
        <begin position="19"/>
        <end position="86"/>
    </location>
</feature>
<evidence type="ECO:0000256" key="3">
    <source>
        <dbReference type="ARBA" id="ARBA00023163"/>
    </source>
</evidence>
<dbReference type="Gene3D" id="1.10.10.10">
    <property type="entry name" value="Winged helix-like DNA-binding domain superfamily/Winged helix DNA-binding domain"/>
    <property type="match status" value="1"/>
</dbReference>
<keyword evidence="3" id="KW-0804">Transcription</keyword>
<dbReference type="GO" id="GO:0003700">
    <property type="term" value="F:DNA-binding transcription factor activity"/>
    <property type="evidence" value="ECO:0007669"/>
    <property type="project" value="InterPro"/>
</dbReference>
<dbReference type="Proteomes" id="UP000319210">
    <property type="component" value="Unassembled WGS sequence"/>
</dbReference>
<accession>A0A4Y3QZQ1</accession>
<dbReference type="InterPro" id="IPR000524">
    <property type="entry name" value="Tscrpt_reg_HTH_GntR"/>
</dbReference>
<gene>
    <name evidence="5" type="ORF">SCA03_24690</name>
</gene>
<evidence type="ECO:0000256" key="1">
    <source>
        <dbReference type="ARBA" id="ARBA00023015"/>
    </source>
</evidence>
<dbReference type="SUPFAM" id="SSF46785">
    <property type="entry name" value="Winged helix' DNA-binding domain"/>
    <property type="match status" value="1"/>
</dbReference>
<dbReference type="GO" id="GO:0003677">
    <property type="term" value="F:DNA binding"/>
    <property type="evidence" value="ECO:0007669"/>
    <property type="project" value="UniProtKB-KW"/>
</dbReference>
<dbReference type="Gene3D" id="1.20.120.530">
    <property type="entry name" value="GntR ligand-binding domain-like"/>
    <property type="match status" value="1"/>
</dbReference>
<keyword evidence="6" id="KW-1185">Reference proteome</keyword>
<evidence type="ECO:0000259" key="4">
    <source>
        <dbReference type="PROSITE" id="PS50949"/>
    </source>
</evidence>
<evidence type="ECO:0000256" key="2">
    <source>
        <dbReference type="ARBA" id="ARBA00023125"/>
    </source>
</evidence>
<organism evidence="5 6">
    <name type="scientific">Streptomyces cacaoi</name>
    <dbReference type="NCBI Taxonomy" id="1898"/>
    <lineage>
        <taxon>Bacteria</taxon>
        <taxon>Bacillati</taxon>
        <taxon>Actinomycetota</taxon>
        <taxon>Actinomycetes</taxon>
        <taxon>Kitasatosporales</taxon>
        <taxon>Streptomycetaceae</taxon>
        <taxon>Streptomyces</taxon>
    </lineage>
</organism>
<dbReference type="Pfam" id="PF07729">
    <property type="entry name" value="FCD"/>
    <property type="match status" value="1"/>
</dbReference>
<dbReference type="RefSeq" id="WP_141275367.1">
    <property type="nucleotide sequence ID" value="NZ_BJMM01000009.1"/>
</dbReference>
<dbReference type="PANTHER" id="PTHR43537:SF45">
    <property type="entry name" value="GNTR FAMILY REGULATORY PROTEIN"/>
    <property type="match status" value="1"/>
</dbReference>
<dbReference type="SUPFAM" id="SSF48008">
    <property type="entry name" value="GntR ligand-binding domain-like"/>
    <property type="match status" value="1"/>
</dbReference>
<evidence type="ECO:0000313" key="5">
    <source>
        <dbReference type="EMBL" id="GEB49918.1"/>
    </source>
</evidence>
<dbReference type="PROSITE" id="PS50949">
    <property type="entry name" value="HTH_GNTR"/>
    <property type="match status" value="1"/>
</dbReference>
<dbReference type="InterPro" id="IPR008920">
    <property type="entry name" value="TF_FadR/GntR_C"/>
</dbReference>
<dbReference type="CDD" id="cd07377">
    <property type="entry name" value="WHTH_GntR"/>
    <property type="match status" value="1"/>
</dbReference>
<dbReference type="InterPro" id="IPR036390">
    <property type="entry name" value="WH_DNA-bd_sf"/>
</dbReference>
<dbReference type="OrthoDB" id="5243844at2"/>
<sequence>MNDEVLAELTDDRALLGRTSTAERVADLLRGRIIEGALRSGTQLVEEEISGALEVSRNTLRESFRLLTHERLLVHRLGRGVFVRTLTVEDLEDVYRARSLIECAALRGLGPVPYPLHALEAAVEAGFRAAGEARWRDLGTANMHFHQAVAELAGSPRIDEAMRGILAELRLVFHTMDDPRRFHEPYLGRNGTILAALREGDAARAERLLADYLDDSRRQLSEAYARALR</sequence>
<dbReference type="InterPro" id="IPR036388">
    <property type="entry name" value="WH-like_DNA-bd_sf"/>
</dbReference>
<keyword evidence="1" id="KW-0805">Transcription regulation</keyword>
<comment type="caution">
    <text evidence="5">The sequence shown here is derived from an EMBL/GenBank/DDBJ whole genome shotgun (WGS) entry which is preliminary data.</text>
</comment>
<proteinExistence type="predicted"/>
<dbReference type="SMART" id="SM00345">
    <property type="entry name" value="HTH_GNTR"/>
    <property type="match status" value="1"/>
</dbReference>
<dbReference type="PANTHER" id="PTHR43537">
    <property type="entry name" value="TRANSCRIPTIONAL REGULATOR, GNTR FAMILY"/>
    <property type="match status" value="1"/>
</dbReference>
<dbReference type="InterPro" id="IPR011711">
    <property type="entry name" value="GntR_C"/>
</dbReference>
<dbReference type="AlphaFoldDB" id="A0A4Y3QZQ1"/>
<dbReference type="SMART" id="SM00895">
    <property type="entry name" value="FCD"/>
    <property type="match status" value="1"/>
</dbReference>
<protein>
    <submittedName>
        <fullName evidence="5">GntR family transcriptional regulator</fullName>
    </submittedName>
</protein>
<reference evidence="5 6" key="1">
    <citation type="submission" date="2019-06" db="EMBL/GenBank/DDBJ databases">
        <title>Whole genome shotgun sequence of Streptomyces cacaoi subsp. cacaoi NBRC 12748.</title>
        <authorList>
            <person name="Hosoyama A."/>
            <person name="Uohara A."/>
            <person name="Ohji S."/>
            <person name="Ichikawa N."/>
        </authorList>
    </citation>
    <scope>NUCLEOTIDE SEQUENCE [LARGE SCALE GENOMIC DNA]</scope>
    <source>
        <strain evidence="5 6">NBRC 12748</strain>
    </source>
</reference>